<organism evidence="3">
    <name type="scientific">Candidatus Thiocaldithrix dubininis</name>
    <dbReference type="NCBI Taxonomy" id="3080823"/>
    <lineage>
        <taxon>Bacteria</taxon>
        <taxon>Pseudomonadati</taxon>
        <taxon>Pseudomonadota</taxon>
        <taxon>Gammaproteobacteria</taxon>
        <taxon>Thiotrichales</taxon>
        <taxon>Thiotrichaceae</taxon>
        <taxon>Candidatus Thiocaldithrix</taxon>
    </lineage>
</organism>
<dbReference type="Proteomes" id="UP001300672">
    <property type="component" value="Chromosome"/>
</dbReference>
<keyword evidence="2" id="KW-0732">Signal</keyword>
<accession>A0AA95H4F4</accession>
<evidence type="ECO:0000256" key="1">
    <source>
        <dbReference type="PROSITE-ProRule" id="PRU00339"/>
    </source>
</evidence>
<evidence type="ECO:0000256" key="2">
    <source>
        <dbReference type="SAM" id="SignalP"/>
    </source>
</evidence>
<proteinExistence type="predicted"/>
<keyword evidence="1" id="KW-0802">TPR repeat</keyword>
<feature type="repeat" description="TPR" evidence="1">
    <location>
        <begin position="115"/>
        <end position="148"/>
    </location>
</feature>
<dbReference type="InterPro" id="IPR019734">
    <property type="entry name" value="TPR_rpt"/>
</dbReference>
<dbReference type="SMART" id="SM00028">
    <property type="entry name" value="TPR"/>
    <property type="match status" value="3"/>
</dbReference>
<dbReference type="PROSITE" id="PS50005">
    <property type="entry name" value="TPR"/>
    <property type="match status" value="1"/>
</dbReference>
<protein>
    <submittedName>
        <fullName evidence="3">Tetratricopeptide repeat protein</fullName>
    </submittedName>
</protein>
<evidence type="ECO:0000313" key="3">
    <source>
        <dbReference type="EMBL" id="WGZ90762.1"/>
    </source>
</evidence>
<name>A0AA95H4F4_9GAMM</name>
<gene>
    <name evidence="3" type="ORF">QJT80_14955</name>
</gene>
<reference evidence="3" key="1">
    <citation type="journal article" date="2023" name="Int. J. Mol. Sci.">
        <title>Metagenomics Revealed a New Genus 'Candidatus Thiocaldithrix dubininis' gen. nov., sp. nov. and a New Species 'Candidatus Thiothrix putei' sp. nov. in the Family Thiotrichaceae, Some Members of Which Have Traits of Both Na+- and H+-Motive Energetics.</title>
        <authorList>
            <person name="Ravin N.V."/>
            <person name="Muntyan M.S."/>
            <person name="Smolyakov D.D."/>
            <person name="Rudenko T.S."/>
            <person name="Beletsky A.V."/>
            <person name="Mardanov A.V."/>
            <person name="Grabovich M.Y."/>
        </authorList>
    </citation>
    <scope>NUCLEOTIDE SEQUENCE</scope>
    <source>
        <strain evidence="3">GKL-01</strain>
    </source>
</reference>
<sequence>MPYPIVSKIFTSLSIVLTLATVPTVHAAFWAQQQVSTNTVVNPPTNPASTPVKPASVAKIVKKPTKPVAKPVVSPTFDAVLKQTDQLVEQESYSQAIKIWQHFLRSKNVTHCQTIYANYSLGKLYIKPQQYELALNAFNKVLASDPLSYCSNVDYTMADTLDSKGYVLVKLGHETEALDYFKLVPKLYKNTKSSDVAELVLSALSNTAEVSLVTGNKAQALDYAKRAKKLAPNNDESYAIMSFLLWLMNNKTEQEALKAIHNLAPDTEYSWDWRDIPPVIQQLPAKRQAKANCFIDFFDKHHDKARVKACVAQY</sequence>
<reference evidence="3" key="2">
    <citation type="submission" date="2023-04" db="EMBL/GenBank/DDBJ databases">
        <authorList>
            <person name="Beletskiy A.V."/>
            <person name="Mardanov A.V."/>
            <person name="Ravin N.V."/>
        </authorList>
    </citation>
    <scope>NUCLEOTIDE SEQUENCE</scope>
    <source>
        <strain evidence="3">GKL-01</strain>
    </source>
</reference>
<dbReference type="InterPro" id="IPR011990">
    <property type="entry name" value="TPR-like_helical_dom_sf"/>
</dbReference>
<feature type="signal peptide" evidence="2">
    <location>
        <begin position="1"/>
        <end position="27"/>
    </location>
</feature>
<feature type="chain" id="PRO_5041664031" evidence="2">
    <location>
        <begin position="28"/>
        <end position="314"/>
    </location>
</feature>
<dbReference type="KEGG" id="tdu:QJT80_14955"/>
<dbReference type="SUPFAM" id="SSF48452">
    <property type="entry name" value="TPR-like"/>
    <property type="match status" value="1"/>
</dbReference>
<dbReference type="AlphaFoldDB" id="A0AA95H4F4"/>
<dbReference type="EMBL" id="CP124755">
    <property type="protein sequence ID" value="WGZ90762.1"/>
    <property type="molecule type" value="Genomic_DNA"/>
</dbReference>
<dbReference type="Gene3D" id="1.25.40.10">
    <property type="entry name" value="Tetratricopeptide repeat domain"/>
    <property type="match status" value="1"/>
</dbReference>
<dbReference type="Pfam" id="PF13181">
    <property type="entry name" value="TPR_8"/>
    <property type="match status" value="1"/>
</dbReference>